<feature type="non-terminal residue" evidence="1">
    <location>
        <position position="52"/>
    </location>
</feature>
<evidence type="ECO:0000313" key="1">
    <source>
        <dbReference type="EMBL" id="SVA61460.1"/>
    </source>
</evidence>
<dbReference type="EMBL" id="UINC01014409">
    <property type="protein sequence ID" value="SVA61460.1"/>
    <property type="molecule type" value="Genomic_DNA"/>
</dbReference>
<proteinExistence type="predicted"/>
<feature type="non-terminal residue" evidence="1">
    <location>
        <position position="1"/>
    </location>
</feature>
<organism evidence="1">
    <name type="scientific">marine metagenome</name>
    <dbReference type="NCBI Taxonomy" id="408172"/>
    <lineage>
        <taxon>unclassified sequences</taxon>
        <taxon>metagenomes</taxon>
        <taxon>ecological metagenomes</taxon>
    </lineage>
</organism>
<dbReference type="AlphaFoldDB" id="A0A381XA30"/>
<accession>A0A381XA30</accession>
<name>A0A381XA30_9ZZZZ</name>
<protein>
    <submittedName>
        <fullName evidence="1">Uncharacterized protein</fullName>
    </submittedName>
</protein>
<reference evidence="1" key="1">
    <citation type="submission" date="2018-05" db="EMBL/GenBank/DDBJ databases">
        <authorList>
            <person name="Lanie J.A."/>
            <person name="Ng W.-L."/>
            <person name="Kazmierczak K.M."/>
            <person name="Andrzejewski T.M."/>
            <person name="Davidsen T.M."/>
            <person name="Wayne K.J."/>
            <person name="Tettelin H."/>
            <person name="Glass J.I."/>
            <person name="Rusch D."/>
            <person name="Podicherti R."/>
            <person name="Tsui H.-C.T."/>
            <person name="Winkler M.E."/>
        </authorList>
    </citation>
    <scope>NUCLEOTIDE SEQUENCE</scope>
</reference>
<gene>
    <name evidence="1" type="ORF">METZ01_LOCUS114314</name>
</gene>
<sequence length="52" mass="5724">VNKILFLFLFVACAHPPYKPVPDSDDVSSYLVLKRTYISCGGYGNISTIGEN</sequence>